<keyword evidence="5" id="KW-0521">NADP</keyword>
<dbReference type="InterPro" id="IPR029071">
    <property type="entry name" value="Ubiquitin-like_domsf"/>
</dbReference>
<dbReference type="Gene3D" id="3.10.20.90">
    <property type="entry name" value="Phosphatidylinositol 3-kinase Catalytic Subunit, Chain A, domain 1"/>
    <property type="match status" value="1"/>
</dbReference>
<sequence>MATLKLQVKSRSGRDLLPDGLLLPSDATVEDLKARFAELKPRYYTARQRFTLPPREGSRSGEALADGKRLVADYGLADGSVLFFKDLGPQIGYATVFFWEYFGPLMVYPLFYMLPQIFYFGIKAPEKSLVQSLALAYWSFHYVKRLLETFFVHKFSKATMPIFNLFKNCAYYWGFAAFVAYFINHPLYTAPPVKRAAAALATAMLCQFANFRCHVILANLRPAGSGRGYVIPRGFLFNLITCPNYTAEILGWICFSIATQTAAAAIFTLVGAAQMAQWAAAKHRRLIKTFDGREGRDKYPRRWVMLPPFF</sequence>
<dbReference type="PROSITE" id="PS50244">
    <property type="entry name" value="S5A_REDUCTASE"/>
    <property type="match status" value="1"/>
</dbReference>
<feature type="domain" description="Ubiquitin-like" evidence="11">
    <location>
        <begin position="4"/>
        <end position="82"/>
    </location>
</feature>
<dbReference type="Pfam" id="PF02544">
    <property type="entry name" value="Steroid_dh"/>
    <property type="match status" value="1"/>
</dbReference>
<organism evidence="12 13">
    <name type="scientific">Micractinium conductrix</name>
    <dbReference type="NCBI Taxonomy" id="554055"/>
    <lineage>
        <taxon>Eukaryota</taxon>
        <taxon>Viridiplantae</taxon>
        <taxon>Chlorophyta</taxon>
        <taxon>core chlorophytes</taxon>
        <taxon>Trebouxiophyceae</taxon>
        <taxon>Chlorellales</taxon>
        <taxon>Chlorellaceae</taxon>
        <taxon>Chlorella clade</taxon>
        <taxon>Micractinium</taxon>
    </lineage>
</organism>
<feature type="transmembrane region" description="Helical" evidence="10">
    <location>
        <begin position="249"/>
        <end position="276"/>
    </location>
</feature>
<keyword evidence="13" id="KW-1185">Reference proteome</keyword>
<comment type="caution">
    <text evidence="12">The sequence shown here is derived from an EMBL/GenBank/DDBJ whole genome shotgun (WGS) entry which is preliminary data.</text>
</comment>
<keyword evidence="4 10" id="KW-0812">Transmembrane</keyword>
<evidence type="ECO:0000256" key="5">
    <source>
        <dbReference type="ARBA" id="ARBA00022857"/>
    </source>
</evidence>
<evidence type="ECO:0000256" key="3">
    <source>
        <dbReference type="ARBA" id="ARBA00022516"/>
    </source>
</evidence>
<keyword evidence="9 10" id="KW-0472">Membrane</keyword>
<dbReference type="PANTHER" id="PTHR10556">
    <property type="entry name" value="3-OXO-5-ALPHA-STEROID 4-DEHYDROGENASE"/>
    <property type="match status" value="1"/>
</dbReference>
<dbReference type="CDD" id="cd01801">
    <property type="entry name" value="Ubl_TECR_like"/>
    <property type="match status" value="1"/>
</dbReference>
<feature type="transmembrane region" description="Helical" evidence="10">
    <location>
        <begin position="165"/>
        <end position="183"/>
    </location>
</feature>
<dbReference type="EMBL" id="LHPF02000010">
    <property type="protein sequence ID" value="PSC72362.1"/>
    <property type="molecule type" value="Genomic_DNA"/>
</dbReference>
<proteinExistence type="inferred from homology"/>
<comment type="similarity">
    <text evidence="2">Belongs to the steroid 5-alpha reductase family.</text>
</comment>
<evidence type="ECO:0000256" key="8">
    <source>
        <dbReference type="ARBA" id="ARBA00023098"/>
    </source>
</evidence>
<dbReference type="SUPFAM" id="SSF54236">
    <property type="entry name" value="Ubiquitin-like"/>
    <property type="match status" value="1"/>
</dbReference>
<evidence type="ECO:0000313" key="13">
    <source>
        <dbReference type="Proteomes" id="UP000239649"/>
    </source>
</evidence>
<reference evidence="12 13" key="1">
    <citation type="journal article" date="2018" name="Plant J.">
        <title>Genome sequences of Chlorella sorokiniana UTEX 1602 and Micractinium conductrix SAG 241.80: implications to maltose excretion by a green alga.</title>
        <authorList>
            <person name="Arriola M.B."/>
            <person name="Velmurugan N."/>
            <person name="Zhang Y."/>
            <person name="Plunkett M.H."/>
            <person name="Hondzo H."/>
            <person name="Barney B.M."/>
        </authorList>
    </citation>
    <scope>NUCLEOTIDE SEQUENCE [LARGE SCALE GENOMIC DNA]</scope>
    <source>
        <strain evidence="12 13">SAG 241.80</strain>
    </source>
</reference>
<dbReference type="GO" id="GO:0005789">
    <property type="term" value="C:endoplasmic reticulum membrane"/>
    <property type="evidence" value="ECO:0007669"/>
    <property type="project" value="UniProtKB-SubCell"/>
</dbReference>
<dbReference type="GO" id="GO:0016627">
    <property type="term" value="F:oxidoreductase activity, acting on the CH-CH group of donors"/>
    <property type="evidence" value="ECO:0007669"/>
    <property type="project" value="InterPro"/>
</dbReference>
<dbReference type="Proteomes" id="UP000239649">
    <property type="component" value="Unassembled WGS sequence"/>
</dbReference>
<evidence type="ECO:0000256" key="7">
    <source>
        <dbReference type="ARBA" id="ARBA00023002"/>
    </source>
</evidence>
<accession>A0A2P6VE48</accession>
<dbReference type="InterPro" id="IPR001104">
    <property type="entry name" value="3-oxo-5_a-steroid_4-DH_C"/>
</dbReference>
<dbReference type="STRING" id="554055.A0A2P6VE48"/>
<comment type="subcellular location">
    <subcellularLocation>
        <location evidence="1">Endoplasmic reticulum membrane</location>
        <topology evidence="1">Multi-pass membrane protein</topology>
    </subcellularLocation>
</comment>
<protein>
    <submittedName>
        <fullName evidence="12">Very-long-chain enoyl-reductase</fullName>
    </submittedName>
</protein>
<dbReference type="GO" id="GO:0042761">
    <property type="term" value="P:very long-chain fatty acid biosynthetic process"/>
    <property type="evidence" value="ECO:0007669"/>
    <property type="project" value="TreeGrafter"/>
</dbReference>
<feature type="transmembrane region" description="Helical" evidence="10">
    <location>
        <begin position="101"/>
        <end position="122"/>
    </location>
</feature>
<evidence type="ECO:0000256" key="6">
    <source>
        <dbReference type="ARBA" id="ARBA00022989"/>
    </source>
</evidence>
<evidence type="ECO:0000256" key="1">
    <source>
        <dbReference type="ARBA" id="ARBA00004477"/>
    </source>
</evidence>
<dbReference type="InterPro" id="IPR039357">
    <property type="entry name" value="SRD5A/TECR"/>
</dbReference>
<evidence type="ECO:0000256" key="10">
    <source>
        <dbReference type="SAM" id="Phobius"/>
    </source>
</evidence>
<dbReference type="AlphaFoldDB" id="A0A2P6VE48"/>
<evidence type="ECO:0000256" key="4">
    <source>
        <dbReference type="ARBA" id="ARBA00022692"/>
    </source>
</evidence>
<keyword evidence="6 10" id="KW-1133">Transmembrane helix</keyword>
<evidence type="ECO:0000256" key="2">
    <source>
        <dbReference type="ARBA" id="ARBA00007742"/>
    </source>
</evidence>
<dbReference type="PANTHER" id="PTHR10556:SF28">
    <property type="entry name" value="VERY-LONG-CHAIN ENOYL-COA REDUCTASE"/>
    <property type="match status" value="1"/>
</dbReference>
<gene>
    <name evidence="12" type="ORF">C2E20_4215</name>
</gene>
<evidence type="ECO:0000313" key="12">
    <source>
        <dbReference type="EMBL" id="PSC72362.1"/>
    </source>
</evidence>
<keyword evidence="7" id="KW-0560">Oxidoreductase</keyword>
<dbReference type="OrthoDB" id="540503at2759"/>
<evidence type="ECO:0000256" key="9">
    <source>
        <dbReference type="ARBA" id="ARBA00023136"/>
    </source>
</evidence>
<keyword evidence="8" id="KW-0443">Lipid metabolism</keyword>
<evidence type="ECO:0000259" key="11">
    <source>
        <dbReference type="PROSITE" id="PS50053"/>
    </source>
</evidence>
<dbReference type="InterPro" id="IPR000626">
    <property type="entry name" value="Ubiquitin-like_dom"/>
</dbReference>
<name>A0A2P6VE48_9CHLO</name>
<keyword evidence="3" id="KW-0444">Lipid biosynthesis</keyword>
<dbReference type="PROSITE" id="PS50053">
    <property type="entry name" value="UBIQUITIN_2"/>
    <property type="match status" value="1"/>
</dbReference>